<keyword evidence="3" id="KW-1185">Reference proteome</keyword>
<sequence>MLSVTGGDTDIGAGFPNEDAPPGEPSMKNFTAIAGDGGNGTGAGHRGGDGGTLLIFQLGGGETDGGFREGHDGVNNPP</sequence>
<dbReference type="AlphaFoldDB" id="A0A375YVP0"/>
<feature type="region of interest" description="Disordered" evidence="1">
    <location>
        <begin position="1"/>
        <end position="78"/>
    </location>
</feature>
<gene>
    <name evidence="2" type="ORF">MSP7336_01232</name>
</gene>
<dbReference type="EMBL" id="UEGW01000001">
    <property type="protein sequence ID" value="SRX93003.1"/>
    <property type="molecule type" value="Genomic_DNA"/>
</dbReference>
<accession>A0A375YVP0</accession>
<dbReference type="Proteomes" id="UP000252015">
    <property type="component" value="Unassembled WGS sequence"/>
</dbReference>
<evidence type="ECO:0000313" key="2">
    <source>
        <dbReference type="EMBL" id="SRX93003.1"/>
    </source>
</evidence>
<name>A0A375YVP0_MYCSH</name>
<proteinExistence type="predicted"/>
<evidence type="ECO:0000313" key="3">
    <source>
        <dbReference type="Proteomes" id="UP000252015"/>
    </source>
</evidence>
<reference evidence="2 3" key="1">
    <citation type="submission" date="2018-05" db="EMBL/GenBank/DDBJ databases">
        <authorList>
            <consortium name="IHU Genomes"/>
        </authorList>
    </citation>
    <scope>NUCLEOTIDE SEQUENCE [LARGE SCALE GENOMIC DNA]</scope>
    <source>
        <strain evidence="2 3">P7336</strain>
    </source>
</reference>
<organism evidence="2 3">
    <name type="scientific">Mycobacterium shimoidei</name>
    <dbReference type="NCBI Taxonomy" id="29313"/>
    <lineage>
        <taxon>Bacteria</taxon>
        <taxon>Bacillati</taxon>
        <taxon>Actinomycetota</taxon>
        <taxon>Actinomycetes</taxon>
        <taxon>Mycobacteriales</taxon>
        <taxon>Mycobacteriaceae</taxon>
        <taxon>Mycobacterium</taxon>
    </lineage>
</organism>
<protein>
    <submittedName>
        <fullName evidence="2">Uncharacterized protein</fullName>
    </submittedName>
</protein>
<feature type="compositionally biased region" description="Gly residues" evidence="1">
    <location>
        <begin position="35"/>
        <end position="51"/>
    </location>
</feature>
<evidence type="ECO:0000256" key="1">
    <source>
        <dbReference type="SAM" id="MobiDB-lite"/>
    </source>
</evidence>